<comment type="caution">
    <text evidence="2">The sequence shown here is derived from an EMBL/GenBank/DDBJ whole genome shotgun (WGS) entry which is preliminary data.</text>
</comment>
<organism evidence="2 3">
    <name type="scientific">Almyronema epifaneia S1</name>
    <dbReference type="NCBI Taxonomy" id="2991925"/>
    <lineage>
        <taxon>Bacteria</taxon>
        <taxon>Bacillati</taxon>
        <taxon>Cyanobacteriota</taxon>
        <taxon>Cyanophyceae</taxon>
        <taxon>Nodosilineales</taxon>
        <taxon>Nodosilineaceae</taxon>
        <taxon>Almyronema</taxon>
        <taxon>Almyronema epifaneia</taxon>
    </lineage>
</organism>
<dbReference type="Proteomes" id="UP001600165">
    <property type="component" value="Unassembled WGS sequence"/>
</dbReference>
<evidence type="ECO:0000313" key="2">
    <source>
        <dbReference type="EMBL" id="MFE4106626.1"/>
    </source>
</evidence>
<sequence>MVAIGEPKSENRPIGEQRVLLQGLSWGAYLQILAALPQSRSSRLIYDDGVLEITVPLEDHEFAARLIERFVLTLVELMGLRIKTMGSTTMNYPGLKKGTEPDNAYYIQNQPLVKGRNVDFSQDPPPDLVIEIDITHTDIAKNQFYASLGVPEFWRFNGKLWRIYALQDRAYVEVEASPTFPLVPKAWLYAFLEIAKEDEVEAVRSLRQGWHEQGRSLKVEG</sequence>
<evidence type="ECO:0000313" key="3">
    <source>
        <dbReference type="Proteomes" id="UP001600165"/>
    </source>
</evidence>
<accession>A0ABW6IEM3</accession>
<feature type="domain" description="Putative restriction endonuclease" evidence="1">
    <location>
        <begin position="35"/>
        <end position="177"/>
    </location>
</feature>
<keyword evidence="2" id="KW-0540">Nuclease</keyword>
<keyword evidence="3" id="KW-1185">Reference proteome</keyword>
<name>A0ABW6IEM3_9CYAN</name>
<evidence type="ECO:0000259" key="1">
    <source>
        <dbReference type="Pfam" id="PF05685"/>
    </source>
</evidence>
<dbReference type="InterPro" id="IPR012296">
    <property type="entry name" value="Nuclease_put_TT1808"/>
</dbReference>
<dbReference type="GO" id="GO:0004519">
    <property type="term" value="F:endonuclease activity"/>
    <property type="evidence" value="ECO:0007669"/>
    <property type="project" value="UniProtKB-KW"/>
</dbReference>
<dbReference type="EMBL" id="JBHZOL010000068">
    <property type="protein sequence ID" value="MFE4106626.1"/>
    <property type="molecule type" value="Genomic_DNA"/>
</dbReference>
<reference evidence="2 3" key="1">
    <citation type="submission" date="2024-10" db="EMBL/GenBank/DDBJ databases">
        <authorList>
            <person name="Ratan Roy A."/>
            <person name="Morales Sandoval P.H."/>
            <person name="De Los Santos Villalobos S."/>
            <person name="Chakraborty S."/>
            <person name="Mukherjee J."/>
        </authorList>
    </citation>
    <scope>NUCLEOTIDE SEQUENCE [LARGE SCALE GENOMIC DNA]</scope>
    <source>
        <strain evidence="2 3">S1</strain>
    </source>
</reference>
<keyword evidence="2" id="KW-0378">Hydrolase</keyword>
<dbReference type="RefSeq" id="WP_377964569.1">
    <property type="nucleotide sequence ID" value="NZ_JBHZOL010000068.1"/>
</dbReference>
<gene>
    <name evidence="2" type="ORF">ACFVKH_10090</name>
</gene>
<dbReference type="Gene3D" id="3.90.1570.10">
    <property type="entry name" value="tt1808, chain A"/>
    <property type="match status" value="1"/>
</dbReference>
<dbReference type="PANTHER" id="PTHR47152">
    <property type="entry name" value="SLR2084 PROTEIN-RELATED"/>
    <property type="match status" value="1"/>
</dbReference>
<dbReference type="InterPro" id="IPR008538">
    <property type="entry name" value="Uma2"/>
</dbReference>
<dbReference type="CDD" id="cd06260">
    <property type="entry name" value="DUF820-like"/>
    <property type="match status" value="1"/>
</dbReference>
<proteinExistence type="predicted"/>
<keyword evidence="2" id="KW-0255">Endonuclease</keyword>
<dbReference type="Pfam" id="PF05685">
    <property type="entry name" value="Uma2"/>
    <property type="match status" value="1"/>
</dbReference>
<dbReference type="PANTHER" id="PTHR47152:SF2">
    <property type="entry name" value="SLR2084 PROTEIN"/>
    <property type="match status" value="1"/>
</dbReference>
<protein>
    <submittedName>
        <fullName evidence="2">Uma2 family endonuclease</fullName>
    </submittedName>
</protein>